<gene>
    <name evidence="2" type="ORF">CYMTET_11419</name>
</gene>
<comment type="caution">
    <text evidence="2">The sequence shown here is derived from an EMBL/GenBank/DDBJ whole genome shotgun (WGS) entry which is preliminary data.</text>
</comment>
<feature type="compositionally biased region" description="Basic and acidic residues" evidence="1">
    <location>
        <begin position="223"/>
        <end position="232"/>
    </location>
</feature>
<feature type="region of interest" description="Disordered" evidence="1">
    <location>
        <begin position="212"/>
        <end position="314"/>
    </location>
</feature>
<evidence type="ECO:0000313" key="3">
    <source>
        <dbReference type="Proteomes" id="UP001190700"/>
    </source>
</evidence>
<dbReference type="Proteomes" id="UP001190700">
    <property type="component" value="Unassembled WGS sequence"/>
</dbReference>
<dbReference type="EMBL" id="LGRX02004279">
    <property type="protein sequence ID" value="KAK3280756.1"/>
    <property type="molecule type" value="Genomic_DNA"/>
</dbReference>
<organism evidence="2 3">
    <name type="scientific">Cymbomonas tetramitiformis</name>
    <dbReference type="NCBI Taxonomy" id="36881"/>
    <lineage>
        <taxon>Eukaryota</taxon>
        <taxon>Viridiplantae</taxon>
        <taxon>Chlorophyta</taxon>
        <taxon>Pyramimonadophyceae</taxon>
        <taxon>Pyramimonadales</taxon>
        <taxon>Pyramimonadaceae</taxon>
        <taxon>Cymbomonas</taxon>
    </lineage>
</organism>
<evidence type="ECO:0000313" key="2">
    <source>
        <dbReference type="EMBL" id="KAK3280756.1"/>
    </source>
</evidence>
<accession>A0AAE0LCV4</accession>
<keyword evidence="3" id="KW-1185">Reference proteome</keyword>
<feature type="compositionally biased region" description="Polar residues" evidence="1">
    <location>
        <begin position="241"/>
        <end position="257"/>
    </location>
</feature>
<feature type="region of interest" description="Disordered" evidence="1">
    <location>
        <begin position="149"/>
        <end position="175"/>
    </location>
</feature>
<sequence length="539" mass="59428">MAAAVCQFACQLLVENCKPKYVVVKFQDGFVEAFNIQKRTPEFRFILAEVILDKEMGPRPGTSGLRIQHPLTGATFSLVAPTVTITNIMQLKTTDAMVLPSPRSRRSRLTPPKGDNMATPDTKTRNARGIPTDPDQLYYLNADVIPKSGSEVDDSALRTLSTPKKSPPKADAGGQLTMIAPVGNECTPALSIKHMKEIPSRDGADTEAPEIKASIETVTQKNPDFKVRRGAEDYEDDSQTENRSPSSANKITPSFSGEKQHNEIAVPDRNLPEILGKTKASHVDEPELVPPVEHQPLPASSPQDGAAPGAKGEEVDQVMQQVQLLLIDKSKASADKMQMERHIADLEERLEYLEETHDSLLEHFNEEMANLEREIEGKNRELTDLEDELSKRQDTIDEMTSQEALRRERLEIEPLPSSPPGTAEEGEKQLPHTQEQCEETEKELNLCKSSGEDNLAEQDTPEPSEPSAAGEGAPITDAERLKTCSTLGRAETRSSPVRVTAGITFADVLCYFLAWVYSCIAPLFAAPQDQRKLAEKKVQ</sequence>
<name>A0AAE0LCV4_9CHLO</name>
<feature type="compositionally biased region" description="Basic and acidic residues" evidence="1">
    <location>
        <begin position="374"/>
        <end position="395"/>
    </location>
</feature>
<feature type="region of interest" description="Disordered" evidence="1">
    <location>
        <begin position="101"/>
        <end position="133"/>
    </location>
</feature>
<dbReference type="AlphaFoldDB" id="A0AAE0LCV4"/>
<feature type="region of interest" description="Disordered" evidence="1">
    <location>
        <begin position="374"/>
        <end position="478"/>
    </location>
</feature>
<protein>
    <submittedName>
        <fullName evidence="2">Uncharacterized protein</fullName>
    </submittedName>
</protein>
<proteinExistence type="predicted"/>
<reference evidence="2 3" key="1">
    <citation type="journal article" date="2015" name="Genome Biol. Evol.">
        <title>Comparative Genomics of a Bacterivorous Green Alga Reveals Evolutionary Causalities and Consequences of Phago-Mixotrophic Mode of Nutrition.</title>
        <authorList>
            <person name="Burns J.A."/>
            <person name="Paasch A."/>
            <person name="Narechania A."/>
            <person name="Kim E."/>
        </authorList>
    </citation>
    <scope>NUCLEOTIDE SEQUENCE [LARGE SCALE GENOMIC DNA]</scope>
    <source>
        <strain evidence="2 3">PLY_AMNH</strain>
    </source>
</reference>
<evidence type="ECO:0000256" key="1">
    <source>
        <dbReference type="SAM" id="MobiDB-lite"/>
    </source>
</evidence>